<sequence>MRSDLSGQSLDIAVIADADGQRAEALAAELGAPRSFTDGKEMIASGAVDAVIIAVPDPLHAPLVETCLDQRLPVLCEKPLAPTASEAARLVSLHDALPTPLLTVGFMRRFDPGYLALRSRIRAGAEGALLMTHSVHRNVEAYPGQDSSATVTNSAVHEIDVLPWLSGHDIVAVQWACGRASSLISERHDPQMLLMWDASGALHTVELQVHAQYGYDVRCEAVCERGTLELPAVPALVEADELVVNTSLRRQATYPADWRPRFAAAYRAELAAWVQATLDGGIPEGAATAGDALRTTVVAQTLVESMEAGGLRLEVPEPTTVAQEA</sequence>
<proteinExistence type="inferred from homology"/>
<dbReference type="EC" id="1.1.1.18" evidence="5"/>
<keyword evidence="2 5" id="KW-0560">Oxidoreductase</keyword>
<feature type="domain" description="GFO/IDH/MocA-like oxidoreductase" evidence="4">
    <location>
        <begin position="114"/>
        <end position="229"/>
    </location>
</feature>
<feature type="domain" description="Gfo/Idh/MocA-like oxidoreductase N-terminal" evidence="3">
    <location>
        <begin position="8"/>
        <end position="95"/>
    </location>
</feature>
<dbReference type="InterPro" id="IPR036291">
    <property type="entry name" value="NAD(P)-bd_dom_sf"/>
</dbReference>
<dbReference type="InterPro" id="IPR000683">
    <property type="entry name" value="Gfo/Idh/MocA-like_OxRdtase_N"/>
</dbReference>
<dbReference type="KEGG" id="ahw:NCTC11636_02509"/>
<protein>
    <submittedName>
        <fullName evidence="5">Inositol 2-dehydrogenase</fullName>
        <ecNumber evidence="5">1.1.1.18</ecNumber>
    </submittedName>
</protein>
<evidence type="ECO:0000313" key="6">
    <source>
        <dbReference type="Proteomes" id="UP000266895"/>
    </source>
</evidence>
<dbReference type="Gene3D" id="3.30.360.10">
    <property type="entry name" value="Dihydrodipicolinate Reductase, domain 2"/>
    <property type="match status" value="1"/>
</dbReference>
<dbReference type="Pfam" id="PF22725">
    <property type="entry name" value="GFO_IDH_MocA_C3"/>
    <property type="match status" value="1"/>
</dbReference>
<dbReference type="Proteomes" id="UP000266895">
    <property type="component" value="Chromosome"/>
</dbReference>
<evidence type="ECO:0000313" key="5">
    <source>
        <dbReference type="EMBL" id="VEG30035.1"/>
    </source>
</evidence>
<comment type="similarity">
    <text evidence="1">Belongs to the Gfo/Idh/MocA family.</text>
</comment>
<dbReference type="PANTHER" id="PTHR42840:SF3">
    <property type="entry name" value="BINDING ROSSMANN FOLD OXIDOREDUCTASE, PUTATIVE (AFU_ORTHOLOGUE AFUA_2G10240)-RELATED"/>
    <property type="match status" value="1"/>
</dbReference>
<dbReference type="GO" id="GO:0005737">
    <property type="term" value="C:cytoplasm"/>
    <property type="evidence" value="ECO:0007669"/>
    <property type="project" value="TreeGrafter"/>
</dbReference>
<gene>
    <name evidence="5" type="primary">iolG_3</name>
    <name evidence="5" type="ORF">NCTC11636_02509</name>
</gene>
<dbReference type="RefSeq" id="WP_126383581.1">
    <property type="nucleotide sequence ID" value="NZ_LR134350.1"/>
</dbReference>
<evidence type="ECO:0000259" key="4">
    <source>
        <dbReference type="Pfam" id="PF22725"/>
    </source>
</evidence>
<organism evidence="5 6">
    <name type="scientific">Actinomyces howellii</name>
    <dbReference type="NCBI Taxonomy" id="52771"/>
    <lineage>
        <taxon>Bacteria</taxon>
        <taxon>Bacillati</taxon>
        <taxon>Actinomycetota</taxon>
        <taxon>Actinomycetes</taxon>
        <taxon>Actinomycetales</taxon>
        <taxon>Actinomycetaceae</taxon>
        <taxon>Actinomyces</taxon>
    </lineage>
</organism>
<keyword evidence="6" id="KW-1185">Reference proteome</keyword>
<accession>A0A3S4SPI4</accession>
<dbReference type="Pfam" id="PF01408">
    <property type="entry name" value="GFO_IDH_MocA"/>
    <property type="match status" value="1"/>
</dbReference>
<dbReference type="OrthoDB" id="256869at2"/>
<name>A0A3S4SPI4_9ACTO</name>
<reference evidence="5 6" key="1">
    <citation type="submission" date="2018-12" db="EMBL/GenBank/DDBJ databases">
        <authorList>
            <consortium name="Pathogen Informatics"/>
        </authorList>
    </citation>
    <scope>NUCLEOTIDE SEQUENCE [LARGE SCALE GENOMIC DNA]</scope>
    <source>
        <strain evidence="5 6">NCTC11636</strain>
    </source>
</reference>
<dbReference type="GO" id="GO:0006740">
    <property type="term" value="P:NADPH regeneration"/>
    <property type="evidence" value="ECO:0007669"/>
    <property type="project" value="TreeGrafter"/>
</dbReference>
<dbReference type="Gene3D" id="3.40.50.720">
    <property type="entry name" value="NAD(P)-binding Rossmann-like Domain"/>
    <property type="match status" value="1"/>
</dbReference>
<dbReference type="SUPFAM" id="SSF55347">
    <property type="entry name" value="Glyceraldehyde-3-phosphate dehydrogenase-like, C-terminal domain"/>
    <property type="match status" value="1"/>
</dbReference>
<dbReference type="GO" id="GO:0000166">
    <property type="term" value="F:nucleotide binding"/>
    <property type="evidence" value="ECO:0007669"/>
    <property type="project" value="InterPro"/>
</dbReference>
<dbReference type="GO" id="GO:0050112">
    <property type="term" value="F:inositol 2-dehydrogenase (NAD+) activity"/>
    <property type="evidence" value="ECO:0007669"/>
    <property type="project" value="UniProtKB-EC"/>
</dbReference>
<evidence type="ECO:0000256" key="2">
    <source>
        <dbReference type="ARBA" id="ARBA00023002"/>
    </source>
</evidence>
<dbReference type="SUPFAM" id="SSF51735">
    <property type="entry name" value="NAD(P)-binding Rossmann-fold domains"/>
    <property type="match status" value="1"/>
</dbReference>
<dbReference type="AlphaFoldDB" id="A0A3S4SPI4"/>
<dbReference type="EMBL" id="LR134350">
    <property type="protein sequence ID" value="VEG30035.1"/>
    <property type="molecule type" value="Genomic_DNA"/>
</dbReference>
<dbReference type="PANTHER" id="PTHR42840">
    <property type="entry name" value="NAD(P)-BINDING ROSSMANN-FOLD SUPERFAMILY PROTEIN-RELATED"/>
    <property type="match status" value="1"/>
</dbReference>
<evidence type="ECO:0000256" key="1">
    <source>
        <dbReference type="ARBA" id="ARBA00010928"/>
    </source>
</evidence>
<dbReference type="InterPro" id="IPR055170">
    <property type="entry name" value="GFO_IDH_MocA-like_dom"/>
</dbReference>
<evidence type="ECO:0000259" key="3">
    <source>
        <dbReference type="Pfam" id="PF01408"/>
    </source>
</evidence>